<keyword evidence="2" id="KW-1185">Reference proteome</keyword>
<comment type="caution">
    <text evidence="1">The sequence shown here is derived from an EMBL/GenBank/DDBJ whole genome shotgun (WGS) entry which is preliminary data.</text>
</comment>
<sequence length="206" mass="22724">MAKVHSLKVGIDFGTTHSSVAWADSTTPNDINTIQKWPSGGNKTTEKVPTELKYSKNYRDPGYRWGFEVEQEPEKLIWIKLLLEPTQESFPNALLAASAALIPKDKEPVDLVTDYLSALKKHIESVFEGHYGKAFMQSTKIEYFLTVPAIWSDAAKALILQAALSAGLGTQGSLPLITELEAAAVYTLKSMKHDLNVTKPSLFSDI</sequence>
<organism evidence="1 2">
    <name type="scientific">Discina gigas</name>
    <dbReference type="NCBI Taxonomy" id="1032678"/>
    <lineage>
        <taxon>Eukaryota</taxon>
        <taxon>Fungi</taxon>
        <taxon>Dikarya</taxon>
        <taxon>Ascomycota</taxon>
        <taxon>Pezizomycotina</taxon>
        <taxon>Pezizomycetes</taxon>
        <taxon>Pezizales</taxon>
        <taxon>Discinaceae</taxon>
        <taxon>Discina</taxon>
    </lineage>
</organism>
<dbReference type="CDD" id="cd10170">
    <property type="entry name" value="ASKHA_NBD_HSP70"/>
    <property type="match status" value="1"/>
</dbReference>
<dbReference type="PANTHER" id="PTHR14187:SF82">
    <property type="entry name" value="FAMILY CHAPERONE, PUTATIVE (AFU_ORTHOLOGUE AFUA_7G08575)-RELATED"/>
    <property type="match status" value="1"/>
</dbReference>
<protein>
    <recommendedName>
        <fullName evidence="3">Heat shock protein 70</fullName>
    </recommendedName>
</protein>
<evidence type="ECO:0000313" key="2">
    <source>
        <dbReference type="Proteomes" id="UP001447188"/>
    </source>
</evidence>
<dbReference type="Proteomes" id="UP001447188">
    <property type="component" value="Unassembled WGS sequence"/>
</dbReference>
<dbReference type="Gene3D" id="3.30.420.40">
    <property type="match status" value="1"/>
</dbReference>
<name>A0ABR3GK13_9PEZI</name>
<dbReference type="EMBL" id="JBBBZM010000053">
    <property type="protein sequence ID" value="KAL0636260.1"/>
    <property type="molecule type" value="Genomic_DNA"/>
</dbReference>
<evidence type="ECO:0008006" key="3">
    <source>
        <dbReference type="Google" id="ProtNLM"/>
    </source>
</evidence>
<accession>A0ABR3GK13</accession>
<gene>
    <name evidence="1" type="ORF">Q9L58_004717</name>
</gene>
<dbReference type="SUPFAM" id="SSF53067">
    <property type="entry name" value="Actin-like ATPase domain"/>
    <property type="match status" value="1"/>
</dbReference>
<proteinExistence type="predicted"/>
<dbReference type="PANTHER" id="PTHR14187">
    <property type="entry name" value="ALPHA KINASE/ELONGATION FACTOR 2 KINASE"/>
    <property type="match status" value="1"/>
</dbReference>
<evidence type="ECO:0000313" key="1">
    <source>
        <dbReference type="EMBL" id="KAL0636260.1"/>
    </source>
</evidence>
<dbReference type="InterPro" id="IPR043129">
    <property type="entry name" value="ATPase_NBD"/>
</dbReference>
<reference evidence="1 2" key="1">
    <citation type="submission" date="2024-02" db="EMBL/GenBank/DDBJ databases">
        <title>Discinaceae phylogenomics.</title>
        <authorList>
            <person name="Dirks A.C."/>
            <person name="James T.Y."/>
        </authorList>
    </citation>
    <scope>NUCLEOTIDE SEQUENCE [LARGE SCALE GENOMIC DNA]</scope>
    <source>
        <strain evidence="1 2">ACD0624</strain>
    </source>
</reference>